<dbReference type="AlphaFoldDB" id="A0A8R7V4Q5"/>
<evidence type="ECO:0000313" key="2">
    <source>
        <dbReference type="EnsemblPlants" id="TuG1812G0700003795.01.T02"/>
    </source>
</evidence>
<name>A0A8R7V4Q5_TRIUA</name>
<keyword evidence="3" id="KW-1185">Reference proteome</keyword>
<dbReference type="EnsemblPlants" id="TuG1812G0700003795.01.T02">
    <property type="protein sequence ID" value="TuG1812G0700003795.01.T02"/>
    <property type="gene ID" value="TuG1812G0700003795.01"/>
</dbReference>
<reference evidence="2" key="3">
    <citation type="submission" date="2022-06" db="UniProtKB">
        <authorList>
            <consortium name="EnsemblPlants"/>
        </authorList>
    </citation>
    <scope>IDENTIFICATION</scope>
</reference>
<accession>A0A8R7V4Q5</accession>
<dbReference type="Proteomes" id="UP000015106">
    <property type="component" value="Chromosome 7"/>
</dbReference>
<dbReference type="Gramene" id="TuG1812G0700003795.01.T02">
    <property type="protein sequence ID" value="TuG1812G0700003795.01.T02"/>
    <property type="gene ID" value="TuG1812G0700003795.01"/>
</dbReference>
<evidence type="ECO:0000256" key="1">
    <source>
        <dbReference type="SAM" id="MobiDB-lite"/>
    </source>
</evidence>
<organism evidence="2 3">
    <name type="scientific">Triticum urartu</name>
    <name type="common">Red wild einkorn</name>
    <name type="synonym">Crithodium urartu</name>
    <dbReference type="NCBI Taxonomy" id="4572"/>
    <lineage>
        <taxon>Eukaryota</taxon>
        <taxon>Viridiplantae</taxon>
        <taxon>Streptophyta</taxon>
        <taxon>Embryophyta</taxon>
        <taxon>Tracheophyta</taxon>
        <taxon>Spermatophyta</taxon>
        <taxon>Magnoliopsida</taxon>
        <taxon>Liliopsida</taxon>
        <taxon>Poales</taxon>
        <taxon>Poaceae</taxon>
        <taxon>BOP clade</taxon>
        <taxon>Pooideae</taxon>
        <taxon>Triticodae</taxon>
        <taxon>Triticeae</taxon>
        <taxon>Triticinae</taxon>
        <taxon>Triticum</taxon>
    </lineage>
</organism>
<reference evidence="2" key="2">
    <citation type="submission" date="2018-03" db="EMBL/GenBank/DDBJ databases">
        <title>The Triticum urartu genome reveals the dynamic nature of wheat genome evolution.</title>
        <authorList>
            <person name="Ling H."/>
            <person name="Ma B."/>
            <person name="Shi X."/>
            <person name="Liu H."/>
            <person name="Dong L."/>
            <person name="Sun H."/>
            <person name="Cao Y."/>
            <person name="Gao Q."/>
            <person name="Zheng S."/>
            <person name="Li Y."/>
            <person name="Yu Y."/>
            <person name="Du H."/>
            <person name="Qi M."/>
            <person name="Li Y."/>
            <person name="Yu H."/>
            <person name="Cui Y."/>
            <person name="Wang N."/>
            <person name="Chen C."/>
            <person name="Wu H."/>
            <person name="Zhao Y."/>
            <person name="Zhang J."/>
            <person name="Li Y."/>
            <person name="Zhou W."/>
            <person name="Zhang B."/>
            <person name="Hu W."/>
            <person name="Eijk M."/>
            <person name="Tang J."/>
            <person name="Witsenboer H."/>
            <person name="Zhao S."/>
            <person name="Li Z."/>
            <person name="Zhang A."/>
            <person name="Wang D."/>
            <person name="Liang C."/>
        </authorList>
    </citation>
    <scope>NUCLEOTIDE SEQUENCE [LARGE SCALE GENOMIC DNA]</scope>
    <source>
        <strain evidence="2">cv. G1812</strain>
    </source>
</reference>
<gene>
    <name evidence="2" type="primary">LOC125525318</name>
</gene>
<reference evidence="3" key="1">
    <citation type="journal article" date="2013" name="Nature">
        <title>Draft genome of the wheat A-genome progenitor Triticum urartu.</title>
        <authorList>
            <person name="Ling H.Q."/>
            <person name="Zhao S."/>
            <person name="Liu D."/>
            <person name="Wang J."/>
            <person name="Sun H."/>
            <person name="Zhang C."/>
            <person name="Fan H."/>
            <person name="Li D."/>
            <person name="Dong L."/>
            <person name="Tao Y."/>
            <person name="Gao C."/>
            <person name="Wu H."/>
            <person name="Li Y."/>
            <person name="Cui Y."/>
            <person name="Guo X."/>
            <person name="Zheng S."/>
            <person name="Wang B."/>
            <person name="Yu K."/>
            <person name="Liang Q."/>
            <person name="Yang W."/>
            <person name="Lou X."/>
            <person name="Chen J."/>
            <person name="Feng M."/>
            <person name="Jian J."/>
            <person name="Zhang X."/>
            <person name="Luo G."/>
            <person name="Jiang Y."/>
            <person name="Liu J."/>
            <person name="Wang Z."/>
            <person name="Sha Y."/>
            <person name="Zhang B."/>
            <person name="Wu H."/>
            <person name="Tang D."/>
            <person name="Shen Q."/>
            <person name="Xue P."/>
            <person name="Zou S."/>
            <person name="Wang X."/>
            <person name="Liu X."/>
            <person name="Wang F."/>
            <person name="Yang Y."/>
            <person name="An X."/>
            <person name="Dong Z."/>
            <person name="Zhang K."/>
            <person name="Zhang X."/>
            <person name="Luo M.C."/>
            <person name="Dvorak J."/>
            <person name="Tong Y."/>
            <person name="Wang J."/>
            <person name="Yang H."/>
            <person name="Li Z."/>
            <person name="Wang D."/>
            <person name="Zhang A."/>
            <person name="Wang J."/>
        </authorList>
    </citation>
    <scope>NUCLEOTIDE SEQUENCE</scope>
    <source>
        <strain evidence="3">cv. G1812</strain>
    </source>
</reference>
<proteinExistence type="predicted"/>
<protein>
    <submittedName>
        <fullName evidence="2">Uncharacterized protein</fullName>
    </submittedName>
</protein>
<sequence>MTAKPRSPLPFHPTAHPIPLLRPPASPPNTAQGGREREREPSSNPRELNLCKFHKLKN</sequence>
<evidence type="ECO:0000313" key="3">
    <source>
        <dbReference type="Proteomes" id="UP000015106"/>
    </source>
</evidence>
<feature type="region of interest" description="Disordered" evidence="1">
    <location>
        <begin position="1"/>
        <end position="58"/>
    </location>
</feature>